<dbReference type="Gene3D" id="1.10.150.240">
    <property type="entry name" value="Putative phosphatase, domain 2"/>
    <property type="match status" value="1"/>
</dbReference>
<dbReference type="Gene3D" id="3.40.50.1000">
    <property type="entry name" value="HAD superfamily/HAD-like"/>
    <property type="match status" value="1"/>
</dbReference>
<dbReference type="InterPro" id="IPR036412">
    <property type="entry name" value="HAD-like_sf"/>
</dbReference>
<dbReference type="InterPro" id="IPR006439">
    <property type="entry name" value="HAD-SF_hydro_IA"/>
</dbReference>
<dbReference type="FunFam" id="3.40.50.1000:FF:000022">
    <property type="entry name" value="Phosphoglycolate phosphatase"/>
    <property type="match status" value="1"/>
</dbReference>
<dbReference type="InterPro" id="IPR041492">
    <property type="entry name" value="HAD_2"/>
</dbReference>
<gene>
    <name evidence="1" type="ORF">C426_0501</name>
</gene>
<dbReference type="eggNOG" id="COG0546">
    <property type="taxonomic scope" value="Bacteria"/>
</dbReference>
<dbReference type="GO" id="GO:0006281">
    <property type="term" value="P:DNA repair"/>
    <property type="evidence" value="ECO:0007669"/>
    <property type="project" value="TreeGrafter"/>
</dbReference>
<evidence type="ECO:0000313" key="2">
    <source>
        <dbReference type="Proteomes" id="UP000006787"/>
    </source>
</evidence>
<organism evidence="1 2">
    <name type="scientific">Lactococcus garvieae DCC43</name>
    <dbReference type="NCBI Taxonomy" id="1231377"/>
    <lineage>
        <taxon>Bacteria</taxon>
        <taxon>Bacillati</taxon>
        <taxon>Bacillota</taxon>
        <taxon>Bacilli</taxon>
        <taxon>Lactobacillales</taxon>
        <taxon>Streptococcaceae</taxon>
        <taxon>Lactococcus</taxon>
    </lineage>
</organism>
<dbReference type="Proteomes" id="UP000006787">
    <property type="component" value="Unassembled WGS sequence"/>
</dbReference>
<evidence type="ECO:0000313" key="1">
    <source>
        <dbReference type="EMBL" id="EKF52030.1"/>
    </source>
</evidence>
<dbReference type="PANTHER" id="PTHR43434:SF26">
    <property type="entry name" value="PYROPHOSPHATASE PPAX"/>
    <property type="match status" value="1"/>
</dbReference>
<dbReference type="RefSeq" id="WP_003134765.1">
    <property type="nucleotide sequence ID" value="NZ_AMQS01000005.1"/>
</dbReference>
<dbReference type="NCBIfam" id="TIGR01509">
    <property type="entry name" value="HAD-SF-IA-v3"/>
    <property type="match status" value="1"/>
</dbReference>
<dbReference type="GO" id="GO:0008967">
    <property type="term" value="F:phosphoglycolate phosphatase activity"/>
    <property type="evidence" value="ECO:0007669"/>
    <property type="project" value="UniProtKB-EC"/>
</dbReference>
<dbReference type="InterPro" id="IPR023198">
    <property type="entry name" value="PGP-like_dom2"/>
</dbReference>
<dbReference type="SFLD" id="SFLDG01135">
    <property type="entry name" value="C1.5.6:_HAD__Beta-PGM__Phospha"/>
    <property type="match status" value="1"/>
</dbReference>
<dbReference type="PATRIC" id="fig|1231377.3.peg.503"/>
<protein>
    <submittedName>
        <fullName evidence="1">Phosphoglycolate phosphatase</fullName>
        <ecNumber evidence="1">3.1.3.18</ecNumber>
    </submittedName>
</protein>
<dbReference type="SFLD" id="SFLDS00003">
    <property type="entry name" value="Haloacid_Dehalogenase"/>
    <property type="match status" value="1"/>
</dbReference>
<dbReference type="InterPro" id="IPR050155">
    <property type="entry name" value="HAD-like_hydrolase_sf"/>
</dbReference>
<dbReference type="Pfam" id="PF13419">
    <property type="entry name" value="HAD_2"/>
    <property type="match status" value="1"/>
</dbReference>
<dbReference type="SFLD" id="SFLDG01129">
    <property type="entry name" value="C1.5:_HAD__Beta-PGM__Phosphata"/>
    <property type="match status" value="1"/>
</dbReference>
<dbReference type="PRINTS" id="PR00413">
    <property type="entry name" value="HADHALOGNASE"/>
</dbReference>
<dbReference type="GO" id="GO:0005829">
    <property type="term" value="C:cytosol"/>
    <property type="evidence" value="ECO:0007669"/>
    <property type="project" value="TreeGrafter"/>
</dbReference>
<dbReference type="SUPFAM" id="SSF56784">
    <property type="entry name" value="HAD-like"/>
    <property type="match status" value="1"/>
</dbReference>
<reference evidence="1 2" key="1">
    <citation type="journal article" date="2012" name="J. Bacteriol.">
        <title>Genome Sequence of the Bacteriocin-Producing Strain Lactococcus garvieae DCC43.</title>
        <authorList>
            <person name="Gabrielsen C."/>
            <person name="Brede D.A."/>
            <person name="Hernandez P.E."/>
            <person name="Nes I.F."/>
            <person name="Diep D.B."/>
        </authorList>
    </citation>
    <scope>NUCLEOTIDE SEQUENCE [LARGE SCALE GENOMIC DNA]</scope>
    <source>
        <strain evidence="1 2">DCC43</strain>
    </source>
</reference>
<comment type="caution">
    <text evidence="1">The sequence shown here is derived from an EMBL/GenBank/DDBJ whole genome shotgun (WGS) entry which is preliminary data.</text>
</comment>
<accession>K2PL19</accession>
<dbReference type="InterPro" id="IPR023214">
    <property type="entry name" value="HAD_sf"/>
</dbReference>
<proteinExistence type="predicted"/>
<dbReference type="EC" id="3.1.3.18" evidence="1"/>
<keyword evidence="1" id="KW-0378">Hydrolase</keyword>
<dbReference type="PANTHER" id="PTHR43434">
    <property type="entry name" value="PHOSPHOGLYCOLATE PHOSPHATASE"/>
    <property type="match status" value="1"/>
</dbReference>
<name>K2PL19_9LACT</name>
<dbReference type="NCBIfam" id="TIGR01549">
    <property type="entry name" value="HAD-SF-IA-v1"/>
    <property type="match status" value="1"/>
</dbReference>
<sequence length="213" mass="23987">MEAYIFDFDGTLANSGSTGILATQSAFKDFNLDAPTENMIDYYTGIPIEESFKKMTPGYTFKEEEFEALLVAFREHYKVYEQENLTLFPKIKEVLQELKSLGKKLYVVSSKHSTALKRNLEFLDIAQYFEGVIGSDQVENYKPAPDGVLYILEKYKLNPHKTIMIGDASFDLQMGKAAGVKTCAVTWGAHSTEELSAQQPDAMVDHVEELLNV</sequence>
<dbReference type="EMBL" id="AMQS01000005">
    <property type="protein sequence ID" value="EKF52030.1"/>
    <property type="molecule type" value="Genomic_DNA"/>
</dbReference>
<dbReference type="AlphaFoldDB" id="K2PL19"/>